<comment type="similarity">
    <text evidence="2">Belongs to the YkuD family.</text>
</comment>
<evidence type="ECO:0000256" key="7">
    <source>
        <dbReference type="ARBA" id="ARBA00022984"/>
    </source>
</evidence>
<dbReference type="RefSeq" id="WP_078816206.1">
    <property type="nucleotide sequence ID" value="NZ_FUYE01000034.1"/>
</dbReference>
<dbReference type="InterPro" id="IPR038063">
    <property type="entry name" value="Transpep_catalytic_dom"/>
</dbReference>
<keyword evidence="12" id="KW-1185">Reference proteome</keyword>
<gene>
    <name evidence="11" type="ORF">SAMN02745166_05108</name>
</gene>
<keyword evidence="7 9" id="KW-0573">Peptidoglycan synthesis</keyword>
<dbReference type="Proteomes" id="UP000190774">
    <property type="component" value="Unassembled WGS sequence"/>
</dbReference>
<organism evidence="11 12">
    <name type="scientific">Prosthecobacter debontii</name>
    <dbReference type="NCBI Taxonomy" id="48467"/>
    <lineage>
        <taxon>Bacteria</taxon>
        <taxon>Pseudomonadati</taxon>
        <taxon>Verrucomicrobiota</taxon>
        <taxon>Verrucomicrobiia</taxon>
        <taxon>Verrucomicrobiales</taxon>
        <taxon>Verrucomicrobiaceae</taxon>
        <taxon>Prosthecobacter</taxon>
    </lineage>
</organism>
<evidence type="ECO:0000256" key="9">
    <source>
        <dbReference type="PROSITE-ProRule" id="PRU01373"/>
    </source>
</evidence>
<evidence type="ECO:0000313" key="11">
    <source>
        <dbReference type="EMBL" id="SKB09164.1"/>
    </source>
</evidence>
<dbReference type="GO" id="GO:0018104">
    <property type="term" value="P:peptidoglycan-protein cross-linking"/>
    <property type="evidence" value="ECO:0007669"/>
    <property type="project" value="TreeGrafter"/>
</dbReference>
<dbReference type="GO" id="GO:0008360">
    <property type="term" value="P:regulation of cell shape"/>
    <property type="evidence" value="ECO:0007669"/>
    <property type="project" value="UniProtKB-UniRule"/>
</dbReference>
<evidence type="ECO:0000256" key="8">
    <source>
        <dbReference type="ARBA" id="ARBA00023316"/>
    </source>
</evidence>
<dbReference type="Pfam" id="PF03734">
    <property type="entry name" value="YkuD"/>
    <property type="match status" value="1"/>
</dbReference>
<keyword evidence="5" id="KW-0378">Hydrolase</keyword>
<evidence type="ECO:0000313" key="12">
    <source>
        <dbReference type="Proteomes" id="UP000190774"/>
    </source>
</evidence>
<dbReference type="SUPFAM" id="SSF141523">
    <property type="entry name" value="L,D-transpeptidase catalytic domain-like"/>
    <property type="match status" value="1"/>
</dbReference>
<evidence type="ECO:0000256" key="1">
    <source>
        <dbReference type="ARBA" id="ARBA00004752"/>
    </source>
</evidence>
<dbReference type="PANTHER" id="PTHR30582:SF24">
    <property type="entry name" value="L,D-TRANSPEPTIDASE ERFK_SRFK-RELATED"/>
    <property type="match status" value="1"/>
</dbReference>
<dbReference type="PANTHER" id="PTHR30582">
    <property type="entry name" value="L,D-TRANSPEPTIDASE"/>
    <property type="match status" value="1"/>
</dbReference>
<dbReference type="Gene3D" id="2.40.440.10">
    <property type="entry name" value="L,D-transpeptidase catalytic domain-like"/>
    <property type="match status" value="1"/>
</dbReference>
<dbReference type="AlphaFoldDB" id="A0A1T4Z583"/>
<dbReference type="EMBL" id="FUYE01000034">
    <property type="protein sequence ID" value="SKB09164.1"/>
    <property type="molecule type" value="Genomic_DNA"/>
</dbReference>
<accession>A0A1T4Z583</accession>
<reference evidence="12" key="1">
    <citation type="submission" date="2017-02" db="EMBL/GenBank/DDBJ databases">
        <authorList>
            <person name="Varghese N."/>
            <person name="Submissions S."/>
        </authorList>
    </citation>
    <scope>NUCLEOTIDE SEQUENCE [LARGE SCALE GENOMIC DNA]</scope>
    <source>
        <strain evidence="12">ATCC 700200</strain>
    </source>
</reference>
<dbReference type="GO" id="GO:0016757">
    <property type="term" value="F:glycosyltransferase activity"/>
    <property type="evidence" value="ECO:0007669"/>
    <property type="project" value="UniProtKB-KW"/>
</dbReference>
<evidence type="ECO:0000256" key="3">
    <source>
        <dbReference type="ARBA" id="ARBA00022676"/>
    </source>
</evidence>
<dbReference type="GO" id="GO:0005576">
    <property type="term" value="C:extracellular region"/>
    <property type="evidence" value="ECO:0007669"/>
    <property type="project" value="TreeGrafter"/>
</dbReference>
<dbReference type="PROSITE" id="PS52029">
    <property type="entry name" value="LD_TPASE"/>
    <property type="match status" value="1"/>
</dbReference>
<dbReference type="STRING" id="48467.SAMN02745166_05108"/>
<evidence type="ECO:0000256" key="5">
    <source>
        <dbReference type="ARBA" id="ARBA00022801"/>
    </source>
</evidence>
<dbReference type="UniPathway" id="UPA00219"/>
<dbReference type="InterPro" id="IPR050979">
    <property type="entry name" value="LD-transpeptidase"/>
</dbReference>
<dbReference type="GO" id="GO:0071972">
    <property type="term" value="F:peptidoglycan L,D-transpeptidase activity"/>
    <property type="evidence" value="ECO:0007669"/>
    <property type="project" value="TreeGrafter"/>
</dbReference>
<evidence type="ECO:0000256" key="6">
    <source>
        <dbReference type="ARBA" id="ARBA00022960"/>
    </source>
</evidence>
<comment type="pathway">
    <text evidence="1 9">Cell wall biogenesis; peptidoglycan biosynthesis.</text>
</comment>
<name>A0A1T4Z583_9BACT</name>
<keyword evidence="3" id="KW-0328">Glycosyltransferase</keyword>
<protein>
    <submittedName>
        <fullName evidence="11">L,D-transpeptidase catalytic domain</fullName>
    </submittedName>
</protein>
<dbReference type="CDD" id="cd16913">
    <property type="entry name" value="YkuD_like"/>
    <property type="match status" value="1"/>
</dbReference>
<evidence type="ECO:0000259" key="10">
    <source>
        <dbReference type="PROSITE" id="PS52029"/>
    </source>
</evidence>
<proteinExistence type="inferred from homology"/>
<feature type="active site" description="Nucleophile" evidence="9">
    <location>
        <position position="133"/>
    </location>
</feature>
<sequence length="158" mass="17636">MITSEPLLRPRIEVSVGTQHLALWNGFHQVKSWPCSTSKFGLGYTEGSNKTPLGGFVIREKHGHGAPAGTIFKSREPVGLWTPEIETADDLILSRILWLEGVEKRNANTYKRYIYIHGTNDVRHIGRPASHGCVRLANESVIELFDLVTVGTSVWITE</sequence>
<feature type="domain" description="L,D-TPase catalytic" evidence="10">
    <location>
        <begin position="10"/>
        <end position="157"/>
    </location>
</feature>
<dbReference type="GO" id="GO:0071555">
    <property type="term" value="P:cell wall organization"/>
    <property type="evidence" value="ECO:0007669"/>
    <property type="project" value="UniProtKB-UniRule"/>
</dbReference>
<dbReference type="InterPro" id="IPR005490">
    <property type="entry name" value="LD_TPept_cat_dom"/>
</dbReference>
<keyword evidence="8 9" id="KW-0961">Cell wall biogenesis/degradation</keyword>
<feature type="active site" description="Proton donor/acceptor" evidence="9">
    <location>
        <position position="117"/>
    </location>
</feature>
<keyword evidence="6 9" id="KW-0133">Cell shape</keyword>
<keyword evidence="4" id="KW-0808">Transferase</keyword>
<dbReference type="OrthoDB" id="9787225at2"/>
<evidence type="ECO:0000256" key="4">
    <source>
        <dbReference type="ARBA" id="ARBA00022679"/>
    </source>
</evidence>
<evidence type="ECO:0000256" key="2">
    <source>
        <dbReference type="ARBA" id="ARBA00005992"/>
    </source>
</evidence>